<evidence type="ECO:0000313" key="4">
    <source>
        <dbReference type="Proteomes" id="UP000004699"/>
    </source>
</evidence>
<evidence type="ECO:0000256" key="1">
    <source>
        <dbReference type="ARBA" id="ARBA00006484"/>
    </source>
</evidence>
<dbReference type="Proteomes" id="UP000004699">
    <property type="component" value="Unassembled WGS sequence"/>
</dbReference>
<name>B8KSN5_9GAMM</name>
<accession>B8KSN5</accession>
<dbReference type="GO" id="GO:0016491">
    <property type="term" value="F:oxidoreductase activity"/>
    <property type="evidence" value="ECO:0007669"/>
    <property type="project" value="UniProtKB-KW"/>
</dbReference>
<proteinExistence type="inferred from homology"/>
<dbReference type="PANTHER" id="PTHR24321:SF8">
    <property type="entry name" value="ESTRADIOL 17-BETA-DEHYDROGENASE 8-RELATED"/>
    <property type="match status" value="1"/>
</dbReference>
<keyword evidence="2" id="KW-0560">Oxidoreductase</keyword>
<sequence>MELRLDGKVALVTGGGKGLGRACALAFARAGADVAICDVDETAAAAVKAEIEAANQRCFTGSCNVSSAAEVKEFFHGAVEALGSLDITLNNAGVSAPIVPLAETEEADFDRLMSVNLKGVWLCLREALRIMEPQGQGNIINMDSALGRRTFPGVGLYVSSKFAVAGLTRNTAIEYAEKGIRINAMCPGNVATPLLVSSTTEEMQGILADQHPMKRLGTEEEIANLALFLASDASSFMTGELVAADGGWTAL</sequence>
<dbReference type="InterPro" id="IPR020904">
    <property type="entry name" value="Sc_DH/Rdtase_CS"/>
</dbReference>
<dbReference type="RefSeq" id="WP_009020536.1">
    <property type="nucleotide sequence ID" value="NZ_DS999411.1"/>
</dbReference>
<dbReference type="NCBIfam" id="NF005559">
    <property type="entry name" value="PRK07231.1"/>
    <property type="match status" value="1"/>
</dbReference>
<dbReference type="eggNOG" id="COG1028">
    <property type="taxonomic scope" value="Bacteria"/>
</dbReference>
<dbReference type="AlphaFoldDB" id="B8KSN5"/>
<dbReference type="HOGENOM" id="CLU_010194_1_0_6"/>
<dbReference type="InterPro" id="IPR036291">
    <property type="entry name" value="NAD(P)-bd_dom_sf"/>
</dbReference>
<dbReference type="CDD" id="cd05233">
    <property type="entry name" value="SDR_c"/>
    <property type="match status" value="1"/>
</dbReference>
<evidence type="ECO:0000256" key="2">
    <source>
        <dbReference type="ARBA" id="ARBA00023002"/>
    </source>
</evidence>
<dbReference type="Gene3D" id="3.40.50.720">
    <property type="entry name" value="NAD(P)-binding Rossmann-like Domain"/>
    <property type="match status" value="1"/>
</dbReference>
<dbReference type="Pfam" id="PF13561">
    <property type="entry name" value="adh_short_C2"/>
    <property type="match status" value="1"/>
</dbReference>
<dbReference type="STRING" id="565045.NOR51B_1737"/>
<gene>
    <name evidence="3" type="ORF">NOR51B_1737</name>
</gene>
<organism evidence="3 4">
    <name type="scientific">Luminiphilus syltensis NOR5-1B</name>
    <dbReference type="NCBI Taxonomy" id="565045"/>
    <lineage>
        <taxon>Bacteria</taxon>
        <taxon>Pseudomonadati</taxon>
        <taxon>Pseudomonadota</taxon>
        <taxon>Gammaproteobacteria</taxon>
        <taxon>Cellvibrionales</taxon>
        <taxon>Halieaceae</taxon>
        <taxon>Luminiphilus</taxon>
    </lineage>
</organism>
<dbReference type="SUPFAM" id="SSF51735">
    <property type="entry name" value="NAD(P)-binding Rossmann-fold domains"/>
    <property type="match status" value="1"/>
</dbReference>
<evidence type="ECO:0000313" key="3">
    <source>
        <dbReference type="EMBL" id="EED35790.1"/>
    </source>
</evidence>
<dbReference type="FunFam" id="3.40.50.720:FF:000084">
    <property type="entry name" value="Short-chain dehydrogenase reductase"/>
    <property type="match status" value="1"/>
</dbReference>
<comment type="similarity">
    <text evidence="1">Belongs to the short-chain dehydrogenases/reductases (SDR) family.</text>
</comment>
<dbReference type="InterPro" id="IPR002347">
    <property type="entry name" value="SDR_fam"/>
</dbReference>
<dbReference type="OrthoDB" id="9786435at2"/>
<protein>
    <submittedName>
        <fullName evidence="3">Bacilysin biosynthesis oxidoreductase BacC</fullName>
    </submittedName>
</protein>
<reference evidence="4" key="1">
    <citation type="journal article" date="2013" name="BMC Microbiol.">
        <title>Taxonomy and evolution of bacteriochlorophyll a-containing members of the OM60/NOR5 clade of marine gammaproteobacteria: description of Luminiphilus syltensis gen. nov., sp. nov., reclassification of Haliea rubra as Pseudohaliea rubra gen. nov., comb. nov., and emendation of Chromatocurvus halotolerans.</title>
        <authorList>
            <person name="Spring S."/>
            <person name="Riedel T."/>
            <person name="Sproer C."/>
            <person name="Yan S."/>
            <person name="Harder J."/>
            <person name="Fuchs B.M."/>
        </authorList>
    </citation>
    <scope>NUCLEOTIDE SEQUENCE [LARGE SCALE GENOMIC DNA]</scope>
    <source>
        <strain evidence="4">NOR51-B</strain>
    </source>
</reference>
<keyword evidence="4" id="KW-1185">Reference proteome</keyword>
<dbReference type="PRINTS" id="PR00080">
    <property type="entry name" value="SDRFAMILY"/>
</dbReference>
<dbReference type="PROSITE" id="PS00061">
    <property type="entry name" value="ADH_SHORT"/>
    <property type="match status" value="1"/>
</dbReference>
<dbReference type="EMBL" id="DS999411">
    <property type="protein sequence ID" value="EED35790.1"/>
    <property type="molecule type" value="Genomic_DNA"/>
</dbReference>
<dbReference type="PANTHER" id="PTHR24321">
    <property type="entry name" value="DEHYDROGENASES, SHORT CHAIN"/>
    <property type="match status" value="1"/>
</dbReference>
<dbReference type="PRINTS" id="PR00081">
    <property type="entry name" value="GDHRDH"/>
</dbReference>